<dbReference type="InterPro" id="IPR032623">
    <property type="entry name" value="FecR_N"/>
</dbReference>
<dbReference type="InterPro" id="IPR012373">
    <property type="entry name" value="Ferrdict_sens_TM"/>
</dbReference>
<feature type="domain" description="FecR protein" evidence="1">
    <location>
        <begin position="130"/>
        <end position="222"/>
    </location>
</feature>
<proteinExistence type="predicted"/>
<sequence>MNKQAASAGAMPNRAVLERAAHWLSLMSSGATVAADIEACRRWRDAAPEHEQAWKHLQSLWGELAEPAGGLTGGQARTLVNRAVAAGVKAAGPLSRRRSPVFKAIWAALVLMPLLWAAWRVAPPAWLLADYATRVGQQRVVVLDDDSRIVLNTDSAIDVHYSDTERRVTLRQGEILVVVAKDGASRPFVVATRDGTASAKGTRYTVRLMQDGTRVNVTESEVAVCPRDELAAQCRDVRAGGSAYLTRVAAVPGPAIDPAAAEAWSRQRLNVRDMPLPLVLDELARYRREMLWFDEAALADLRISGVFPLTGDDALASLADSLPIEVKQGIPGVVRIERRVPPK</sequence>
<dbReference type="PIRSF" id="PIRSF018266">
    <property type="entry name" value="FecR"/>
    <property type="match status" value="1"/>
</dbReference>
<dbReference type="PANTHER" id="PTHR30273:SF2">
    <property type="entry name" value="PROTEIN FECR"/>
    <property type="match status" value="1"/>
</dbReference>
<evidence type="ECO:0000313" key="4">
    <source>
        <dbReference type="Proteomes" id="UP001234798"/>
    </source>
</evidence>
<evidence type="ECO:0000259" key="2">
    <source>
        <dbReference type="Pfam" id="PF16220"/>
    </source>
</evidence>
<reference evidence="3 4" key="1">
    <citation type="submission" date="2023-08" db="EMBL/GenBank/DDBJ databases">
        <title>Achromobacter seleniivolatilans sp. nov., isolated from seleniferous soil.</title>
        <authorList>
            <person name="Zhang S."/>
            <person name="Li K."/>
            <person name="Peng J."/>
            <person name="Zhao Q."/>
            <person name="Wang H."/>
            <person name="Guo Y."/>
        </authorList>
    </citation>
    <scope>NUCLEOTIDE SEQUENCE [LARGE SCALE GENOMIC DNA]</scope>
    <source>
        <strain evidence="3 4">R39</strain>
    </source>
</reference>
<gene>
    <name evidence="3" type="ORF">RAS12_08640</name>
</gene>
<dbReference type="Gene3D" id="2.60.120.1440">
    <property type="match status" value="1"/>
</dbReference>
<dbReference type="EMBL" id="CP132976">
    <property type="protein sequence ID" value="WMD22430.1"/>
    <property type="molecule type" value="Genomic_DNA"/>
</dbReference>
<dbReference type="PANTHER" id="PTHR30273">
    <property type="entry name" value="PERIPLASMIC SIGNAL SENSOR AND SIGMA FACTOR ACTIVATOR FECR-RELATED"/>
    <property type="match status" value="1"/>
</dbReference>
<organism evidence="3 4">
    <name type="scientific">Achromobacter seleniivolatilans</name>
    <dbReference type="NCBI Taxonomy" id="3047478"/>
    <lineage>
        <taxon>Bacteria</taxon>
        <taxon>Pseudomonadati</taxon>
        <taxon>Pseudomonadota</taxon>
        <taxon>Betaproteobacteria</taxon>
        <taxon>Burkholderiales</taxon>
        <taxon>Alcaligenaceae</taxon>
        <taxon>Achromobacter</taxon>
    </lineage>
</organism>
<evidence type="ECO:0000313" key="3">
    <source>
        <dbReference type="EMBL" id="WMD22430.1"/>
    </source>
</evidence>
<dbReference type="Proteomes" id="UP001234798">
    <property type="component" value="Chromosome"/>
</dbReference>
<dbReference type="Pfam" id="PF04773">
    <property type="entry name" value="FecR"/>
    <property type="match status" value="1"/>
</dbReference>
<dbReference type="RefSeq" id="WP_306947259.1">
    <property type="nucleotide sequence ID" value="NZ_CP132976.1"/>
</dbReference>
<dbReference type="Pfam" id="PF16220">
    <property type="entry name" value="DUF4880"/>
    <property type="match status" value="1"/>
</dbReference>
<keyword evidence="4" id="KW-1185">Reference proteome</keyword>
<name>A0ABY9M656_9BURK</name>
<feature type="domain" description="FecR N-terminal" evidence="2">
    <location>
        <begin position="18"/>
        <end position="60"/>
    </location>
</feature>
<dbReference type="InterPro" id="IPR006860">
    <property type="entry name" value="FecR"/>
</dbReference>
<accession>A0ABY9M656</accession>
<evidence type="ECO:0000259" key="1">
    <source>
        <dbReference type="Pfam" id="PF04773"/>
    </source>
</evidence>
<protein>
    <submittedName>
        <fullName evidence="3">FecR family protein</fullName>
    </submittedName>
</protein>